<keyword evidence="2" id="KW-0732">Signal</keyword>
<reference evidence="3" key="1">
    <citation type="submission" date="2020-11" db="EMBL/GenBank/DDBJ databases">
        <authorList>
            <person name="Tran Van P."/>
        </authorList>
    </citation>
    <scope>NUCLEOTIDE SEQUENCE</scope>
</reference>
<protein>
    <submittedName>
        <fullName evidence="3">Uncharacterized protein</fullName>
    </submittedName>
</protein>
<dbReference type="GO" id="GO:0005886">
    <property type="term" value="C:plasma membrane"/>
    <property type="evidence" value="ECO:0007669"/>
    <property type="project" value="TreeGrafter"/>
</dbReference>
<dbReference type="PANTHER" id="PTHR34009:SF2">
    <property type="entry name" value="PROTEIN STAR"/>
    <property type="match status" value="1"/>
</dbReference>
<feature type="chain" id="PRO_5036210768" evidence="2">
    <location>
        <begin position="25"/>
        <end position="669"/>
    </location>
</feature>
<dbReference type="InterPro" id="IPR053202">
    <property type="entry name" value="EGF_Rcpt_Signaling_Reg"/>
</dbReference>
<dbReference type="GO" id="GO:0031902">
    <property type="term" value="C:late endosome membrane"/>
    <property type="evidence" value="ECO:0007669"/>
    <property type="project" value="TreeGrafter"/>
</dbReference>
<evidence type="ECO:0000256" key="1">
    <source>
        <dbReference type="SAM" id="Coils"/>
    </source>
</evidence>
<keyword evidence="4" id="KW-1185">Reference proteome</keyword>
<accession>A0A7R9GDM7</accession>
<dbReference type="GO" id="GO:0016197">
    <property type="term" value="P:endosomal transport"/>
    <property type="evidence" value="ECO:0007669"/>
    <property type="project" value="TreeGrafter"/>
</dbReference>
<evidence type="ECO:0000313" key="4">
    <source>
        <dbReference type="Proteomes" id="UP000678499"/>
    </source>
</evidence>
<gene>
    <name evidence="3" type="ORF">NMOB1V02_LOCUS6246</name>
</gene>
<dbReference type="EMBL" id="CAJPEX010001263">
    <property type="protein sequence ID" value="CAG0918699.1"/>
    <property type="molecule type" value="Genomic_DNA"/>
</dbReference>
<evidence type="ECO:0000256" key="2">
    <source>
        <dbReference type="SAM" id="SignalP"/>
    </source>
</evidence>
<dbReference type="AlphaFoldDB" id="A0A7R9GDM7"/>
<name>A0A7R9GDM7_9CRUS</name>
<proteinExistence type="predicted"/>
<feature type="signal peptide" evidence="2">
    <location>
        <begin position="1"/>
        <end position="24"/>
    </location>
</feature>
<organism evidence="3">
    <name type="scientific">Notodromas monacha</name>
    <dbReference type="NCBI Taxonomy" id="399045"/>
    <lineage>
        <taxon>Eukaryota</taxon>
        <taxon>Metazoa</taxon>
        <taxon>Ecdysozoa</taxon>
        <taxon>Arthropoda</taxon>
        <taxon>Crustacea</taxon>
        <taxon>Oligostraca</taxon>
        <taxon>Ostracoda</taxon>
        <taxon>Podocopa</taxon>
        <taxon>Podocopida</taxon>
        <taxon>Cypridocopina</taxon>
        <taxon>Cypridoidea</taxon>
        <taxon>Cyprididae</taxon>
        <taxon>Notodromas</taxon>
    </lineage>
</organism>
<dbReference type="PANTHER" id="PTHR34009">
    <property type="entry name" value="PROTEIN STAR"/>
    <property type="match status" value="1"/>
</dbReference>
<keyword evidence="1" id="KW-0175">Coiled coil</keyword>
<dbReference type="GO" id="GO:0005789">
    <property type="term" value="C:endoplasmic reticulum membrane"/>
    <property type="evidence" value="ECO:0007669"/>
    <property type="project" value="TreeGrafter"/>
</dbReference>
<dbReference type="OrthoDB" id="6338895at2759"/>
<evidence type="ECO:0000313" key="3">
    <source>
        <dbReference type="EMBL" id="CAD7278547.1"/>
    </source>
</evidence>
<dbReference type="EMBL" id="OA883300">
    <property type="protein sequence ID" value="CAD7278547.1"/>
    <property type="molecule type" value="Genomic_DNA"/>
</dbReference>
<dbReference type="GO" id="GO:0005794">
    <property type="term" value="C:Golgi apparatus"/>
    <property type="evidence" value="ECO:0007669"/>
    <property type="project" value="TreeGrafter"/>
</dbReference>
<dbReference type="GO" id="GO:0006888">
    <property type="term" value="P:endoplasmic reticulum to Golgi vesicle-mediated transport"/>
    <property type="evidence" value="ECO:0007669"/>
    <property type="project" value="TreeGrafter"/>
</dbReference>
<sequence length="669" mass="74850">MSIRILTVSSCFFLILSIFHLDYGRIPEKLAAWTNMISMKARPSQTFFIKSMKSNGQRQDWGKNWESTWDLLPYSNGIKVLIDPMWTQEENDAWDLPVNISTDGDYEGIFSHLPSSQETMENPLLIRNLNNSVLLPPAWERDYALTNADLQDPSELQMTRKIIMPLLQERFMQNVSNGGIFFEVGALDGEKSSRTLYLERFHNWTGILAEMTGPNLNLLRSKNRKAWIAPVCVSNEKRPLVVMTEEGNSDERLMLDVHPGFSANEDLVSFEDAAIEEDGREMMFGGVDSGHLQPDPTSHESLIDMISEPARVVLDVPVEAAEVASSMQFLSGGEWRKVEELLQVARLDVLYDDACSGLTARVEKKRSENAVLEEKLAILELDEIRLVERTSCLVSAAERANESVLRARHNLDVTFACEAKVDRAALLSVCNQKGHQYVVLKDCENIVEEDGVVSVPMEGSVFHFGHQDALHRFWECRLAPVGAVPDVDISGKRVRDDCDDENGVRGGAKVLRSNGPVVVPQGGLSQKEVHFAPSFASVVKSGRESPFSVTCYRPRDLSSYVKAVSLRMGLTSRVLAALNGHKVDLPIPGCLVEDFHYGAPKLRHDGPALMPDKAVARGLLLSDSLCSLFRLVSGRWIFLGRMGSIHEVMDPILDFEYLMRDIPMQLFQV</sequence>
<feature type="coiled-coil region" evidence="1">
    <location>
        <begin position="355"/>
        <end position="382"/>
    </location>
</feature>
<dbReference type="Proteomes" id="UP000678499">
    <property type="component" value="Unassembled WGS sequence"/>
</dbReference>